<dbReference type="PROSITE" id="PS50250">
    <property type="entry name" value="PCI"/>
    <property type="match status" value="1"/>
</dbReference>
<dbReference type="PANTHER" id="PTHR12387">
    <property type="entry name" value="26S PROTEASOME NON-ATPASE REGULATORY SUBUNIT 8"/>
    <property type="match status" value="1"/>
</dbReference>
<proteinExistence type="inferred from homology"/>
<keyword evidence="3" id="KW-1185">Reference proteome</keyword>
<dbReference type="Pfam" id="PF10075">
    <property type="entry name" value="CSN8_PSD8_EIF3K"/>
    <property type="match status" value="1"/>
</dbReference>
<evidence type="ECO:0000313" key="4">
    <source>
        <dbReference type="RefSeq" id="XP_018824372.1"/>
    </source>
</evidence>
<dbReference type="PANTHER" id="PTHR12387:SF0">
    <property type="entry name" value="26S PROTEASOME NON-ATPASE REGULATORY SUBUNIT 8"/>
    <property type="match status" value="1"/>
</dbReference>
<dbReference type="GeneID" id="108993796"/>
<dbReference type="OrthoDB" id="8775810at2759"/>
<comment type="similarity">
    <text evidence="1">Belongs to the proteasome subunit S14 family.</text>
</comment>
<name>A0A2I4EYA4_JUGRE</name>
<gene>
    <name evidence="4" type="primary">LOC108993796</name>
</gene>
<dbReference type="GO" id="GO:0043161">
    <property type="term" value="P:proteasome-mediated ubiquitin-dependent protein catabolic process"/>
    <property type="evidence" value="ECO:0000318"/>
    <property type="project" value="GO_Central"/>
</dbReference>
<dbReference type="Proteomes" id="UP000235220">
    <property type="component" value="Chromosome 9"/>
</dbReference>
<reference evidence="4" key="1">
    <citation type="submission" date="2025-08" db="UniProtKB">
        <authorList>
            <consortium name="RefSeq"/>
        </authorList>
    </citation>
    <scope>IDENTIFICATION</scope>
    <source>
        <tissue evidence="4">Leaves</tissue>
    </source>
</reference>
<dbReference type="AlphaFoldDB" id="A0A2I4EYA4"/>
<accession>A0A2I4EYA4</accession>
<dbReference type="KEGG" id="jre:108993796"/>
<protein>
    <submittedName>
        <fullName evidence="4">26S proteasome non-ATPase regulatory subunit 8 homolog A-like</fullName>
    </submittedName>
</protein>
<dbReference type="InterPro" id="IPR006746">
    <property type="entry name" value="26S_Psome_Rpn12"/>
</dbReference>
<dbReference type="Gramene" id="Jr09_09600_p1">
    <property type="protein sequence ID" value="cds.Jr09_09600_p1"/>
    <property type="gene ID" value="Jr09_09600"/>
</dbReference>
<dbReference type="RefSeq" id="XP_018824372.1">
    <property type="nucleotide sequence ID" value="XM_018968827.2"/>
</dbReference>
<evidence type="ECO:0000313" key="3">
    <source>
        <dbReference type="Proteomes" id="UP000235220"/>
    </source>
</evidence>
<dbReference type="InterPro" id="IPR000717">
    <property type="entry name" value="PCI_dom"/>
</dbReference>
<organism evidence="3 4">
    <name type="scientific">Juglans regia</name>
    <name type="common">English walnut</name>
    <dbReference type="NCBI Taxonomy" id="51240"/>
    <lineage>
        <taxon>Eukaryota</taxon>
        <taxon>Viridiplantae</taxon>
        <taxon>Streptophyta</taxon>
        <taxon>Embryophyta</taxon>
        <taxon>Tracheophyta</taxon>
        <taxon>Spermatophyta</taxon>
        <taxon>Magnoliopsida</taxon>
        <taxon>eudicotyledons</taxon>
        <taxon>Gunneridae</taxon>
        <taxon>Pentapetalae</taxon>
        <taxon>rosids</taxon>
        <taxon>fabids</taxon>
        <taxon>Fagales</taxon>
        <taxon>Juglandaceae</taxon>
        <taxon>Juglans</taxon>
    </lineage>
</organism>
<dbReference type="FunFam" id="1.25.40.990:FF:000001">
    <property type="entry name" value="26S proteasome non-ATPase regulatory subunit"/>
    <property type="match status" value="1"/>
</dbReference>
<dbReference type="STRING" id="51240.A0A2I4EYA4"/>
<dbReference type="GO" id="GO:0005634">
    <property type="term" value="C:nucleus"/>
    <property type="evidence" value="ECO:0000318"/>
    <property type="project" value="GO_Central"/>
</dbReference>
<sequence>MDPKLTEVSQFFERFKAAFVRQDFDTCSRLLSQLKVLLTQFRSLPPLFEGTPNAIHELSLARDIYEQAVILSVKIEDQDAFERDFFQLKPYYTDVGNVLPPSPQEYPILGLNLLRLLVQNRIAEFHTELELLSSTALENPCIKHAVELEQSFMEGAYNRVLSARQKVPHETYVYFMDLLAKTVRDEIAGCSEKAYDYLSINDARQMLLFSSDRELLEYINEDHPEWEMKNSSVFFQKAKESAPCKEIPSLQLINQTLSYARELERIV</sequence>
<dbReference type="FunCoup" id="A0A2I4EYA4">
    <property type="interactions" value="5140"/>
</dbReference>
<keyword evidence="2" id="KW-0647">Proteasome</keyword>
<dbReference type="Gene3D" id="1.25.40.990">
    <property type="match status" value="1"/>
</dbReference>
<evidence type="ECO:0000256" key="2">
    <source>
        <dbReference type="ARBA" id="ARBA00022942"/>
    </source>
</evidence>
<evidence type="ECO:0000256" key="1">
    <source>
        <dbReference type="ARBA" id="ARBA00009627"/>
    </source>
</evidence>
<dbReference type="InterPro" id="IPR033464">
    <property type="entry name" value="CSN8_PSD8_EIF3K"/>
</dbReference>
<dbReference type="GO" id="GO:0008541">
    <property type="term" value="C:proteasome regulatory particle, lid subcomplex"/>
    <property type="evidence" value="ECO:0000318"/>
    <property type="project" value="GO_Central"/>
</dbReference>